<dbReference type="Pfam" id="PF02566">
    <property type="entry name" value="OsmC"/>
    <property type="match status" value="1"/>
</dbReference>
<dbReference type="InterPro" id="IPR003718">
    <property type="entry name" value="OsmC/Ohr_fam"/>
</dbReference>
<dbReference type="OrthoDB" id="9807532at2"/>
<evidence type="ECO:0000313" key="3">
    <source>
        <dbReference type="Proteomes" id="UP000006765"/>
    </source>
</evidence>
<keyword evidence="3" id="KW-1185">Reference proteome</keyword>
<dbReference type="InterPro" id="IPR052707">
    <property type="entry name" value="OsmC_Ohr_Peroxiredoxin"/>
</dbReference>
<comment type="caution">
    <text evidence="2">The sequence shown here is derived from an EMBL/GenBank/DDBJ whole genome shotgun (WGS) entry which is preliminary data.</text>
</comment>
<evidence type="ECO:0000256" key="1">
    <source>
        <dbReference type="SAM" id="MobiDB-lite"/>
    </source>
</evidence>
<dbReference type="InterPro" id="IPR015946">
    <property type="entry name" value="KH_dom-like_a/b"/>
</dbReference>
<name>K2HQU0_9RHOB</name>
<dbReference type="EMBL" id="AMGO01000011">
    <property type="protein sequence ID" value="EKE45124.1"/>
    <property type="molecule type" value="Genomic_DNA"/>
</dbReference>
<dbReference type="GO" id="GO:0006979">
    <property type="term" value="P:response to oxidative stress"/>
    <property type="evidence" value="ECO:0007669"/>
    <property type="project" value="InterPro"/>
</dbReference>
<dbReference type="InterPro" id="IPR036102">
    <property type="entry name" value="OsmC/Ohrsf"/>
</dbReference>
<proteinExistence type="predicted"/>
<dbReference type="NCBIfam" id="TIGR03562">
    <property type="entry name" value="osmo_induc_OsmC"/>
    <property type="match status" value="1"/>
</dbReference>
<dbReference type="AlphaFoldDB" id="K2HQU0"/>
<dbReference type="SUPFAM" id="SSF82784">
    <property type="entry name" value="OsmC-like"/>
    <property type="match status" value="1"/>
</dbReference>
<feature type="region of interest" description="Disordered" evidence="1">
    <location>
        <begin position="1"/>
        <end position="25"/>
    </location>
</feature>
<accession>K2HQU0</accession>
<dbReference type="Proteomes" id="UP000006765">
    <property type="component" value="Unassembled WGS sequence"/>
</dbReference>
<evidence type="ECO:0000313" key="2">
    <source>
        <dbReference type="EMBL" id="EKE45124.1"/>
    </source>
</evidence>
<protein>
    <submittedName>
        <fullName evidence="2">Osmotically inducible protein C</fullName>
    </submittedName>
</protein>
<dbReference type="PANTHER" id="PTHR42830:SF1">
    <property type="entry name" value="OSMOTICALLY INDUCIBLE FAMILY PROTEIN"/>
    <property type="match status" value="1"/>
</dbReference>
<dbReference type="RefSeq" id="WP_007425972.1">
    <property type="nucleotide sequence ID" value="NZ_AMGO01000011.1"/>
</dbReference>
<dbReference type="Gene3D" id="3.30.300.20">
    <property type="match status" value="1"/>
</dbReference>
<dbReference type="GO" id="GO:0004601">
    <property type="term" value="F:peroxidase activity"/>
    <property type="evidence" value="ECO:0007669"/>
    <property type="project" value="InterPro"/>
</dbReference>
<dbReference type="InterPro" id="IPR019904">
    <property type="entry name" value="Peroxiredoxin_OsmC"/>
</dbReference>
<sequence>MPKKTGSAHWEGSLKEGKGTISTETGALDKQRYGFNSRFGEGHHTNPEELIAAAHAACFSMALSNILGDHDLTPDSIDTKATVQLDQVEGGFEISKIHLDVTASIPGADESKFMDAAKAAKEGCPVSKALAGPTITMDARLA</sequence>
<dbReference type="PATRIC" id="fig|1231392.3.peg.823"/>
<reference evidence="2 3" key="1">
    <citation type="journal article" date="2012" name="J. Bacteriol.">
        <title>Draft Genome Sequence of Oceaniovalibus guishaninsula JLT2003T.</title>
        <authorList>
            <person name="Tang K."/>
            <person name="Liu K."/>
            <person name="Jiao N."/>
        </authorList>
    </citation>
    <scope>NUCLEOTIDE SEQUENCE [LARGE SCALE GENOMIC DNA]</scope>
    <source>
        <strain evidence="2 3">JLT2003</strain>
    </source>
</reference>
<organism evidence="2 3">
    <name type="scientific">Oceaniovalibus guishaninsula JLT2003</name>
    <dbReference type="NCBI Taxonomy" id="1231392"/>
    <lineage>
        <taxon>Bacteria</taxon>
        <taxon>Pseudomonadati</taxon>
        <taxon>Pseudomonadota</taxon>
        <taxon>Alphaproteobacteria</taxon>
        <taxon>Rhodobacterales</taxon>
        <taxon>Roseobacteraceae</taxon>
        <taxon>Oceaniovalibus</taxon>
    </lineage>
</organism>
<gene>
    <name evidence="2" type="ORF">OCGS_0819</name>
</gene>
<dbReference type="eggNOG" id="COG1764">
    <property type="taxonomic scope" value="Bacteria"/>
</dbReference>
<dbReference type="STRING" id="1231392.OCGS_0819"/>
<dbReference type="PANTHER" id="PTHR42830">
    <property type="entry name" value="OSMOTICALLY INDUCIBLE FAMILY PROTEIN"/>
    <property type="match status" value="1"/>
</dbReference>